<name>A0ABW5U129_9RHOB</name>
<protein>
    <submittedName>
        <fullName evidence="1">Uncharacterized protein</fullName>
    </submittedName>
</protein>
<reference evidence="2" key="1">
    <citation type="journal article" date="2019" name="Int. J. Syst. Evol. Microbiol.">
        <title>The Global Catalogue of Microorganisms (GCM) 10K type strain sequencing project: providing services to taxonomists for standard genome sequencing and annotation.</title>
        <authorList>
            <consortium name="The Broad Institute Genomics Platform"/>
            <consortium name="The Broad Institute Genome Sequencing Center for Infectious Disease"/>
            <person name="Wu L."/>
            <person name="Ma J."/>
        </authorList>
    </citation>
    <scope>NUCLEOTIDE SEQUENCE [LARGE SCALE GENOMIC DNA]</scope>
    <source>
        <strain evidence="2">TISTR 2562</strain>
    </source>
</reference>
<evidence type="ECO:0000313" key="2">
    <source>
        <dbReference type="Proteomes" id="UP001597474"/>
    </source>
</evidence>
<keyword evidence="2" id="KW-1185">Reference proteome</keyword>
<evidence type="ECO:0000313" key="1">
    <source>
        <dbReference type="EMBL" id="MFD2739588.1"/>
    </source>
</evidence>
<organism evidence="1 2">
    <name type="scientific">Sulfitobacter aestuarii</name>
    <dbReference type="NCBI Taxonomy" id="2161676"/>
    <lineage>
        <taxon>Bacteria</taxon>
        <taxon>Pseudomonadati</taxon>
        <taxon>Pseudomonadota</taxon>
        <taxon>Alphaproteobacteria</taxon>
        <taxon>Rhodobacterales</taxon>
        <taxon>Roseobacteraceae</taxon>
        <taxon>Sulfitobacter</taxon>
    </lineage>
</organism>
<dbReference type="Proteomes" id="UP001597474">
    <property type="component" value="Unassembled WGS sequence"/>
</dbReference>
<proteinExistence type="predicted"/>
<gene>
    <name evidence="1" type="ORF">ACFSUD_08415</name>
</gene>
<sequence>MTVQKKICAAFCEGLPVREVPLGYAIKTPFNWLHREPLVVFGEKSDGLVRMRDGGDTLALLEDVAGDLTTETKLDTMRQLAIEHGIAFDEERSLFLSD</sequence>
<comment type="caution">
    <text evidence="1">The sequence shown here is derived from an EMBL/GenBank/DDBJ whole genome shotgun (WGS) entry which is preliminary data.</text>
</comment>
<dbReference type="EMBL" id="JBHUMP010000005">
    <property type="protein sequence ID" value="MFD2739588.1"/>
    <property type="molecule type" value="Genomic_DNA"/>
</dbReference>
<dbReference type="RefSeq" id="WP_386373352.1">
    <property type="nucleotide sequence ID" value="NZ_JBHUMP010000005.1"/>
</dbReference>
<accession>A0ABW5U129</accession>